<proteinExistence type="predicted"/>
<dbReference type="Proteomes" id="UP001220395">
    <property type="component" value="Chromosome"/>
</dbReference>
<gene>
    <name evidence="2" type="ORF">PQ455_14275</name>
</gene>
<evidence type="ECO:0000313" key="2">
    <source>
        <dbReference type="EMBL" id="WCT72793.1"/>
    </source>
</evidence>
<evidence type="ECO:0000313" key="3">
    <source>
        <dbReference type="Proteomes" id="UP001220395"/>
    </source>
</evidence>
<feature type="compositionally biased region" description="Basic residues" evidence="1">
    <location>
        <begin position="1"/>
        <end position="11"/>
    </location>
</feature>
<dbReference type="RefSeq" id="WP_273686764.1">
    <property type="nucleotide sequence ID" value="NZ_CP117411.1"/>
</dbReference>
<evidence type="ECO:0000256" key="1">
    <source>
        <dbReference type="SAM" id="MobiDB-lite"/>
    </source>
</evidence>
<reference evidence="2 3" key="1">
    <citation type="submission" date="2023-02" db="EMBL/GenBank/DDBJ databases">
        <title>Genome sequence of Sphingomonas naphthae.</title>
        <authorList>
            <person name="Kim S."/>
            <person name="Heo J."/>
            <person name="Kwon S.-W."/>
        </authorList>
    </citation>
    <scope>NUCLEOTIDE SEQUENCE [LARGE SCALE GENOMIC DNA]</scope>
    <source>
        <strain evidence="2 3">KACC 18716</strain>
    </source>
</reference>
<dbReference type="EMBL" id="CP117411">
    <property type="protein sequence ID" value="WCT72793.1"/>
    <property type="molecule type" value="Genomic_DNA"/>
</dbReference>
<evidence type="ECO:0008006" key="4">
    <source>
        <dbReference type="Google" id="ProtNLM"/>
    </source>
</evidence>
<sequence length="84" mass="8945">MSRPFQKRPAPHQRLTPEQAARQGRAATLAFEKLRQSEAVIAFLNTHDDSIGGRPIDLAVTSADGLASVEQLIASLPKGTPVAA</sequence>
<protein>
    <recommendedName>
        <fullName evidence="4">DUF2384 domain-containing protein</fullName>
    </recommendedName>
</protein>
<name>A0ABY7TIC2_9SPHN</name>
<feature type="region of interest" description="Disordered" evidence="1">
    <location>
        <begin position="1"/>
        <end position="24"/>
    </location>
</feature>
<keyword evidence="3" id="KW-1185">Reference proteome</keyword>
<accession>A0ABY7TIC2</accession>
<organism evidence="2 3">
    <name type="scientific">Sphingomonas naphthae</name>
    <dbReference type="NCBI Taxonomy" id="1813468"/>
    <lineage>
        <taxon>Bacteria</taxon>
        <taxon>Pseudomonadati</taxon>
        <taxon>Pseudomonadota</taxon>
        <taxon>Alphaproteobacteria</taxon>
        <taxon>Sphingomonadales</taxon>
        <taxon>Sphingomonadaceae</taxon>
        <taxon>Sphingomonas</taxon>
    </lineage>
</organism>